<dbReference type="CDD" id="cd10169">
    <property type="entry name" value="ASKHA_NBD_actin-like"/>
    <property type="match status" value="1"/>
</dbReference>
<dbReference type="SMART" id="SM00268">
    <property type="entry name" value="ACTIN"/>
    <property type="match status" value="1"/>
</dbReference>
<dbReference type="SUPFAM" id="SSF50729">
    <property type="entry name" value="PH domain-like"/>
    <property type="match status" value="1"/>
</dbReference>
<dbReference type="EMBL" id="CAJHNH020004669">
    <property type="protein sequence ID" value="CAG5131460.1"/>
    <property type="molecule type" value="Genomic_DNA"/>
</dbReference>
<accession>A0A8S3ZU46</accession>
<comment type="caution">
    <text evidence="5">The sequence shown here is derived from an EMBL/GenBank/DDBJ whole genome shotgun (WGS) entry which is preliminary data.</text>
</comment>
<dbReference type="SUPFAM" id="SSF53067">
    <property type="entry name" value="Actin-like ATPase domain"/>
    <property type="match status" value="2"/>
</dbReference>
<evidence type="ECO:0000256" key="2">
    <source>
        <dbReference type="RuleBase" id="RU000487"/>
    </source>
</evidence>
<dbReference type="PROSITE" id="PS50003">
    <property type="entry name" value="PH_DOMAIN"/>
    <property type="match status" value="1"/>
</dbReference>
<comment type="similarity">
    <text evidence="2">Belongs to the actin family.</text>
</comment>
<evidence type="ECO:0000313" key="5">
    <source>
        <dbReference type="EMBL" id="CAG5131460.1"/>
    </source>
</evidence>
<dbReference type="OrthoDB" id="337660at2759"/>
<sequence length="574" mass="64833">TDGDGSKSSPIKSSIAPSAEKDPADFTTFVDDGIEMDDEDRVPRMNLRNWDPDPVYSVLYEVKLMDEVIEDISHQYITMEGLMEKLPMNKRKATLLKTWKRRFFKAQDGWLYYYETSNHDQPSESIQLMGGTIHDIGGRVLGIDDGRGRYLMVRCPTEKEYGQWKVSLESQTADNTKATYVRPVLKSSRHTSKNVVVIDLGSSAIRAGILGQQACLPELFFPSLVAVDKDSSKVVAVGRDALRPDIRHRYKVIHPIRPSNKVDQFNIEVHLMKAIFDKVFHDLNVNPSDYWVMVSTPQNLGDPLKKGLMEILVDTLKVKGVCMVPQALLSLYSYNATSGIIVDIGHRIEILPIFDGFVIEGGVARCPYGAQKVQESLTTYLLSNNYKFFSTTEQLLVRYIMEKVCYVAIDYPQEVEWVNSNPQTARAFVNFRKFGLPVGSYTGVECDLGRFKSPEGLFNVNMWEMDYQTLQKLVFQAIQTCPMDNRRHVWRAIFLSGGVTLLPGFAERLEKELSKLAPPGVPVEVHAAPQRYHAAFVGACSVALMPQFEGMAISKEEWKKDGVKAFRKWQAPSS</sequence>
<dbReference type="InterPro" id="IPR001849">
    <property type="entry name" value="PH_domain"/>
</dbReference>
<comment type="function">
    <text evidence="1">Actins are highly conserved proteins that are involved in various types of cell motility and are ubiquitously expressed in all eukaryotic cells.</text>
</comment>
<feature type="non-terminal residue" evidence="5">
    <location>
        <position position="1"/>
    </location>
</feature>
<feature type="domain" description="PH" evidence="4">
    <location>
        <begin position="76"/>
        <end position="173"/>
    </location>
</feature>
<dbReference type="Gene3D" id="3.90.640.10">
    <property type="entry name" value="Actin, Chain A, domain 4"/>
    <property type="match status" value="1"/>
</dbReference>
<organism evidence="5 6">
    <name type="scientific">Candidula unifasciata</name>
    <dbReference type="NCBI Taxonomy" id="100452"/>
    <lineage>
        <taxon>Eukaryota</taxon>
        <taxon>Metazoa</taxon>
        <taxon>Spiralia</taxon>
        <taxon>Lophotrochozoa</taxon>
        <taxon>Mollusca</taxon>
        <taxon>Gastropoda</taxon>
        <taxon>Heterobranchia</taxon>
        <taxon>Euthyneura</taxon>
        <taxon>Panpulmonata</taxon>
        <taxon>Eupulmonata</taxon>
        <taxon>Stylommatophora</taxon>
        <taxon>Helicina</taxon>
        <taxon>Helicoidea</taxon>
        <taxon>Geomitridae</taxon>
        <taxon>Candidula</taxon>
    </lineage>
</organism>
<feature type="compositionally biased region" description="Low complexity" evidence="3">
    <location>
        <begin position="1"/>
        <end position="18"/>
    </location>
</feature>
<proteinExistence type="inferred from homology"/>
<gene>
    <name evidence="5" type="ORF">CUNI_LOCUS17018</name>
</gene>
<name>A0A8S3ZU46_9EUPU</name>
<keyword evidence="6" id="KW-1185">Reference proteome</keyword>
<evidence type="ECO:0000259" key="4">
    <source>
        <dbReference type="PROSITE" id="PS50003"/>
    </source>
</evidence>
<dbReference type="PANTHER" id="PTHR11937">
    <property type="entry name" value="ACTIN"/>
    <property type="match status" value="1"/>
</dbReference>
<evidence type="ECO:0000256" key="3">
    <source>
        <dbReference type="SAM" id="MobiDB-lite"/>
    </source>
</evidence>
<dbReference type="AlphaFoldDB" id="A0A8S3ZU46"/>
<dbReference type="SMART" id="SM00233">
    <property type="entry name" value="PH"/>
    <property type="match status" value="1"/>
</dbReference>
<dbReference type="Gene3D" id="2.30.29.30">
    <property type="entry name" value="Pleckstrin-homology domain (PH domain)/Phosphotyrosine-binding domain (PTB)"/>
    <property type="match status" value="1"/>
</dbReference>
<protein>
    <recommendedName>
        <fullName evidence="4">PH domain-containing protein</fullName>
    </recommendedName>
</protein>
<dbReference type="InterPro" id="IPR043129">
    <property type="entry name" value="ATPase_NBD"/>
</dbReference>
<dbReference type="Gene3D" id="3.30.420.40">
    <property type="match status" value="2"/>
</dbReference>
<dbReference type="InterPro" id="IPR011993">
    <property type="entry name" value="PH-like_dom_sf"/>
</dbReference>
<feature type="region of interest" description="Disordered" evidence="3">
    <location>
        <begin position="1"/>
        <end position="26"/>
    </location>
</feature>
<dbReference type="InterPro" id="IPR004000">
    <property type="entry name" value="Actin"/>
</dbReference>
<evidence type="ECO:0000256" key="1">
    <source>
        <dbReference type="ARBA" id="ARBA00003520"/>
    </source>
</evidence>
<dbReference type="Pfam" id="PF00022">
    <property type="entry name" value="Actin"/>
    <property type="match status" value="1"/>
</dbReference>
<dbReference type="Proteomes" id="UP000678393">
    <property type="component" value="Unassembled WGS sequence"/>
</dbReference>
<reference evidence="5" key="1">
    <citation type="submission" date="2021-04" db="EMBL/GenBank/DDBJ databases">
        <authorList>
            <consortium name="Molecular Ecology Group"/>
        </authorList>
    </citation>
    <scope>NUCLEOTIDE SEQUENCE</scope>
</reference>
<evidence type="ECO:0000313" key="6">
    <source>
        <dbReference type="Proteomes" id="UP000678393"/>
    </source>
</evidence>